<feature type="domain" description="Threonine synthase N-terminal" evidence="8">
    <location>
        <begin position="14"/>
        <end position="89"/>
    </location>
</feature>
<dbReference type="SUPFAM" id="SSF53686">
    <property type="entry name" value="Tryptophan synthase beta subunit-like PLP-dependent enzymes"/>
    <property type="match status" value="1"/>
</dbReference>
<evidence type="ECO:0000313" key="9">
    <source>
        <dbReference type="EMBL" id="AGC72374.1"/>
    </source>
</evidence>
<evidence type="ECO:0000259" key="8">
    <source>
        <dbReference type="Pfam" id="PF14821"/>
    </source>
</evidence>
<evidence type="ECO:0000256" key="4">
    <source>
        <dbReference type="ARBA" id="ARBA00023239"/>
    </source>
</evidence>
<dbReference type="InterPro" id="IPR004450">
    <property type="entry name" value="Thr_synthase-like"/>
</dbReference>
<comment type="similarity">
    <text evidence="2">Belongs to the threonine synthase family.</text>
</comment>
<feature type="domain" description="Tryptophan synthase beta chain-like PALP" evidence="7">
    <location>
        <begin position="102"/>
        <end position="343"/>
    </location>
</feature>
<evidence type="ECO:0000256" key="5">
    <source>
        <dbReference type="NCBIfam" id="TIGR00260"/>
    </source>
</evidence>
<evidence type="ECO:0000256" key="1">
    <source>
        <dbReference type="ARBA" id="ARBA00001933"/>
    </source>
</evidence>
<dbReference type="Gene3D" id="3.40.50.1100">
    <property type="match status" value="2"/>
</dbReference>
<dbReference type="InterPro" id="IPR037158">
    <property type="entry name" value="Thr_synth_N_sf"/>
</dbReference>
<evidence type="ECO:0000259" key="7">
    <source>
        <dbReference type="Pfam" id="PF00291"/>
    </source>
</evidence>
<sequence>MPTTDVPMAGGPMTYVSTRGRAPELDFADVLLAGLATDGGLYVPRSWPQLDLSSLQGLPYADVAVQVMWPFVAGSIERDRFEQIVADAYSTFVDDDVVPVRSLGDRLWLAEIFHGPTLAFKDIALQLVGRLFNEVLARRSSRVTVLGATSGDTGSAAIDGLANSPYVDVVILFPHGRVSEVQRRQMTTVTAPNVHAVAVDGTFDDCQDLVKAAFADVEFRDGVGLSAVNSINWARVMAQIVYYVTSSLHVAAASGDDSAPSFVVPTGNFGNIFAGWVAKQMGLPVDRLVIASNSNDILTRFFTSSTMAMEDVVATSSPSMDIQVSSNLERLLFEAHDRNGAVVSEMLSAFRRDGTVTVSPEVHARLTAEFDCGSLNESDVDDVMARYWSQQHVLLDPHTAVGVGVAERFIQTHPTGPVISLSTAHPAKFLAAVEAATGQHPPLPTHLADLLERPERVHRAPNDLAAVKDLVHELREA</sequence>
<evidence type="ECO:0000256" key="2">
    <source>
        <dbReference type="ARBA" id="ARBA00005517"/>
    </source>
</evidence>
<accession>L7VXN3</accession>
<dbReference type="AlphaFoldDB" id="L7VXN3"/>
<dbReference type="EC" id="4.2.3.1" evidence="5"/>
<proteinExistence type="inferred from homology"/>
<keyword evidence="4 9" id="KW-0456">Lyase</keyword>
<dbReference type="InterPro" id="IPR029144">
    <property type="entry name" value="Thr_synth_N"/>
</dbReference>
<dbReference type="NCBIfam" id="TIGR00260">
    <property type="entry name" value="thrC"/>
    <property type="match status" value="1"/>
</dbReference>
<dbReference type="Pfam" id="PF14821">
    <property type="entry name" value="Thr_synth_N"/>
    <property type="match status" value="1"/>
</dbReference>
<dbReference type="GO" id="GO:0009088">
    <property type="term" value="P:threonine biosynthetic process"/>
    <property type="evidence" value="ECO:0007669"/>
    <property type="project" value="UniProtKB-UniRule"/>
</dbReference>
<dbReference type="EMBL" id="JX649900">
    <property type="protein sequence ID" value="AGC72374.1"/>
    <property type="molecule type" value="Genomic_DNA"/>
</dbReference>
<name>L7VXN3_9BACT</name>
<keyword evidence="3 6" id="KW-0663">Pyridoxal phosphate</keyword>
<dbReference type="GO" id="GO:0004795">
    <property type="term" value="F:threonine synthase activity"/>
    <property type="evidence" value="ECO:0007669"/>
    <property type="project" value="UniProtKB-UniRule"/>
</dbReference>
<dbReference type="Pfam" id="PF00291">
    <property type="entry name" value="PALP"/>
    <property type="match status" value="1"/>
</dbReference>
<dbReference type="CDD" id="cd01560">
    <property type="entry name" value="Thr-synth_2"/>
    <property type="match status" value="1"/>
</dbReference>
<dbReference type="PANTHER" id="PTHR42690">
    <property type="entry name" value="THREONINE SYNTHASE FAMILY MEMBER"/>
    <property type="match status" value="1"/>
</dbReference>
<evidence type="ECO:0000256" key="6">
    <source>
        <dbReference type="PIRSR" id="PIRSR604450-51"/>
    </source>
</evidence>
<dbReference type="Pfam" id="PF24857">
    <property type="entry name" value="THR4_C"/>
    <property type="match status" value="1"/>
</dbReference>
<dbReference type="InterPro" id="IPR051166">
    <property type="entry name" value="Threonine_Synthase"/>
</dbReference>
<dbReference type="PANTHER" id="PTHR42690:SF1">
    <property type="entry name" value="THREONINE SYNTHASE-LIKE 2"/>
    <property type="match status" value="1"/>
</dbReference>
<dbReference type="InterPro" id="IPR001926">
    <property type="entry name" value="TrpB-like_PALP"/>
</dbReference>
<organism evidence="9">
    <name type="scientific">uncultured bacterium A1Q1_fos_15</name>
    <dbReference type="NCBI Taxonomy" id="1256548"/>
    <lineage>
        <taxon>Bacteria</taxon>
        <taxon>environmental samples</taxon>
    </lineage>
</organism>
<dbReference type="InterPro" id="IPR036052">
    <property type="entry name" value="TrpB-like_PALP_sf"/>
</dbReference>
<feature type="modified residue" description="N6-(pyridoxal phosphate)lysine" evidence="6">
    <location>
        <position position="121"/>
    </location>
</feature>
<dbReference type="Gene3D" id="3.90.1380.10">
    <property type="entry name" value="Threonine synthase, N-terminal domain"/>
    <property type="match status" value="1"/>
</dbReference>
<reference evidence="9" key="1">
    <citation type="submission" date="2012-09" db="EMBL/GenBank/DDBJ databases">
        <title>Metagenomic Characterization of a Microbial Community in Wastewater Detects High Levels of Antibiotic Resistance.</title>
        <authorList>
            <person name="Abrams M."/>
            <person name="Caldwell A."/>
            <person name="Vandaei E."/>
            <person name="Lee W."/>
            <person name="Perrott J."/>
            <person name="Khan S.Y."/>
            <person name="Ta J."/>
            <person name="Romero D."/>
            <person name="Nguyen V."/>
            <person name="Pourmand N."/>
            <person name="Ouverney C.C."/>
        </authorList>
    </citation>
    <scope>NUCLEOTIDE SEQUENCE</scope>
</reference>
<evidence type="ECO:0000256" key="3">
    <source>
        <dbReference type="ARBA" id="ARBA00022898"/>
    </source>
</evidence>
<comment type="cofactor">
    <cofactor evidence="1 6">
        <name>pyridoxal 5'-phosphate</name>
        <dbReference type="ChEBI" id="CHEBI:597326"/>
    </cofactor>
</comment>
<protein>
    <recommendedName>
        <fullName evidence="5">Threonine synthase</fullName>
        <ecNumber evidence="5">4.2.3.1</ecNumber>
    </recommendedName>
</protein>